<organism evidence="2 3">
    <name type="scientific">Gelidibacter salicanalis</name>
    <dbReference type="NCBI Taxonomy" id="291193"/>
    <lineage>
        <taxon>Bacteria</taxon>
        <taxon>Pseudomonadati</taxon>
        <taxon>Bacteroidota</taxon>
        <taxon>Flavobacteriia</taxon>
        <taxon>Flavobacteriales</taxon>
        <taxon>Flavobacteriaceae</taxon>
        <taxon>Gelidibacter</taxon>
    </lineage>
</organism>
<feature type="signal peptide" evidence="1">
    <location>
        <begin position="1"/>
        <end position="21"/>
    </location>
</feature>
<dbReference type="AlphaFoldDB" id="A0A5C7ALA4"/>
<dbReference type="PROSITE" id="PS51257">
    <property type="entry name" value="PROKAR_LIPOPROTEIN"/>
    <property type="match status" value="1"/>
</dbReference>
<dbReference type="Gene3D" id="3.20.20.80">
    <property type="entry name" value="Glycosidases"/>
    <property type="match status" value="1"/>
</dbReference>
<dbReference type="RefSeq" id="WP_146890625.1">
    <property type="nucleotide sequence ID" value="NZ_VORX01000002.1"/>
</dbReference>
<comment type="caution">
    <text evidence="2">The sequence shown here is derived from an EMBL/GenBank/DDBJ whole genome shotgun (WGS) entry which is preliminary data.</text>
</comment>
<keyword evidence="3" id="KW-1185">Reference proteome</keyword>
<sequence>MKSVLHFLYFSLIGLFASCSATVEKPQKINGVSFVASRVAVDDTHMAPLLQINANYAAVMPFGFIRELSHPEINFNSERQWFGETDKGVRQYIETLQKNHMKIMMKPQIWVRKGEFTGFIKMAHEEDWRLLEDTYRNFILTYAEVAETTNVDIFCIGTELEGFIAARPDYWKQLIVEIRNIYNGKLTYAANWDEYPKTPFWADLDYIGVDAYFPLSDQKTPTIAECKAAWQPYQQQLKAVSERHQKPILFTEYGYRSVDYTAKAPWKFDRDMTVVNMEAQSNAMQALYDANWSEDWFAGGFVWKWFHDHNNAGGVSDTQFTPQNKPVEAIISATYKNHQQ</sequence>
<dbReference type="Proteomes" id="UP000321734">
    <property type="component" value="Unassembled WGS sequence"/>
</dbReference>
<evidence type="ECO:0000313" key="2">
    <source>
        <dbReference type="EMBL" id="TXE09201.1"/>
    </source>
</evidence>
<gene>
    <name evidence="2" type="ORF">ES711_04515</name>
</gene>
<dbReference type="OrthoDB" id="9773531at2"/>
<dbReference type="Pfam" id="PF22612">
    <property type="entry name" value="GH113"/>
    <property type="match status" value="1"/>
</dbReference>
<name>A0A5C7ALA4_9FLAO</name>
<proteinExistence type="predicted"/>
<reference evidence="2 3" key="1">
    <citation type="submission" date="2019-08" db="EMBL/GenBank/DDBJ databases">
        <title>Genome sequence of Gelidibacter salicanalis IC162T.</title>
        <authorList>
            <person name="Bowman J.P."/>
        </authorList>
    </citation>
    <scope>NUCLEOTIDE SEQUENCE [LARGE SCALE GENOMIC DNA]</scope>
    <source>
        <strain evidence="2 3">IC162</strain>
    </source>
</reference>
<keyword evidence="2" id="KW-0378">Hydrolase</keyword>
<dbReference type="InterPro" id="IPR055151">
    <property type="entry name" value="GH113"/>
</dbReference>
<dbReference type="GO" id="GO:0016787">
    <property type="term" value="F:hydrolase activity"/>
    <property type="evidence" value="ECO:0007669"/>
    <property type="project" value="UniProtKB-KW"/>
</dbReference>
<protein>
    <submittedName>
        <fullName evidence="2">Glycoside hydrolase</fullName>
    </submittedName>
</protein>
<evidence type="ECO:0000313" key="3">
    <source>
        <dbReference type="Proteomes" id="UP000321734"/>
    </source>
</evidence>
<evidence type="ECO:0000256" key="1">
    <source>
        <dbReference type="SAM" id="SignalP"/>
    </source>
</evidence>
<keyword evidence="1" id="KW-0732">Signal</keyword>
<dbReference type="CDD" id="cd19608">
    <property type="entry name" value="GH113_mannanase-like"/>
    <property type="match status" value="1"/>
</dbReference>
<dbReference type="SUPFAM" id="SSF51445">
    <property type="entry name" value="(Trans)glycosidases"/>
    <property type="match status" value="1"/>
</dbReference>
<accession>A0A5C7ALA4</accession>
<dbReference type="EMBL" id="VORX01000002">
    <property type="protein sequence ID" value="TXE09201.1"/>
    <property type="molecule type" value="Genomic_DNA"/>
</dbReference>
<dbReference type="InterPro" id="IPR017853">
    <property type="entry name" value="GH"/>
</dbReference>
<feature type="chain" id="PRO_5022693793" evidence="1">
    <location>
        <begin position="22"/>
        <end position="340"/>
    </location>
</feature>